<gene>
    <name evidence="2" type="primary">ABSGL_05606.1 scaffold 7188</name>
</gene>
<feature type="transmembrane region" description="Helical" evidence="1">
    <location>
        <begin position="162"/>
        <end position="184"/>
    </location>
</feature>
<accession>A0A163J7Y6</accession>
<reference evidence="2" key="1">
    <citation type="submission" date="2016-04" db="EMBL/GenBank/DDBJ databases">
        <authorList>
            <person name="Evans L.H."/>
            <person name="Alamgir A."/>
            <person name="Owens N."/>
            <person name="Weber N.D."/>
            <person name="Virtaneva K."/>
            <person name="Barbian K."/>
            <person name="Babar A."/>
            <person name="Rosenke K."/>
        </authorList>
    </citation>
    <scope>NUCLEOTIDE SEQUENCE [LARGE SCALE GENOMIC DNA]</scope>
    <source>
        <strain evidence="2">CBS 101.48</strain>
    </source>
</reference>
<keyword evidence="1" id="KW-1133">Transmembrane helix</keyword>
<dbReference type="OMA" id="MGIFSFC"/>
<keyword evidence="1" id="KW-0812">Transmembrane</keyword>
<feature type="transmembrane region" description="Helical" evidence="1">
    <location>
        <begin position="228"/>
        <end position="250"/>
    </location>
</feature>
<organism evidence="2">
    <name type="scientific">Absidia glauca</name>
    <name type="common">Pin mould</name>
    <dbReference type="NCBI Taxonomy" id="4829"/>
    <lineage>
        <taxon>Eukaryota</taxon>
        <taxon>Fungi</taxon>
        <taxon>Fungi incertae sedis</taxon>
        <taxon>Mucoromycota</taxon>
        <taxon>Mucoromycotina</taxon>
        <taxon>Mucoromycetes</taxon>
        <taxon>Mucorales</taxon>
        <taxon>Cunninghamellaceae</taxon>
        <taxon>Absidia</taxon>
    </lineage>
</organism>
<feature type="transmembrane region" description="Helical" evidence="1">
    <location>
        <begin position="138"/>
        <end position="155"/>
    </location>
</feature>
<dbReference type="InParanoid" id="A0A163J7Y6"/>
<dbReference type="GO" id="GO:0016020">
    <property type="term" value="C:membrane"/>
    <property type="evidence" value="ECO:0007669"/>
    <property type="project" value="TreeGrafter"/>
</dbReference>
<feature type="transmembrane region" description="Helical" evidence="1">
    <location>
        <begin position="301"/>
        <end position="319"/>
    </location>
</feature>
<feature type="transmembrane region" description="Helical" evidence="1">
    <location>
        <begin position="331"/>
        <end position="352"/>
    </location>
</feature>
<feature type="transmembrane region" description="Helical" evidence="1">
    <location>
        <begin position="270"/>
        <end position="289"/>
    </location>
</feature>
<evidence type="ECO:0000313" key="3">
    <source>
        <dbReference type="Proteomes" id="UP000078561"/>
    </source>
</evidence>
<evidence type="ECO:0008006" key="4">
    <source>
        <dbReference type="Google" id="ProtNLM"/>
    </source>
</evidence>
<dbReference type="OrthoDB" id="29773at2759"/>
<dbReference type="PANTHER" id="PTHR13146">
    <property type="match status" value="1"/>
</dbReference>
<dbReference type="STRING" id="4829.A0A163J7Y6"/>
<keyword evidence="1" id="KW-0472">Membrane</keyword>
<evidence type="ECO:0000256" key="1">
    <source>
        <dbReference type="SAM" id="Phobius"/>
    </source>
</evidence>
<dbReference type="EMBL" id="LT553043">
    <property type="protein sequence ID" value="SAL99950.1"/>
    <property type="molecule type" value="Genomic_DNA"/>
</dbReference>
<dbReference type="InterPro" id="IPR037185">
    <property type="entry name" value="EmrE-like"/>
</dbReference>
<feature type="transmembrane region" description="Helical" evidence="1">
    <location>
        <begin position="7"/>
        <end position="32"/>
    </location>
</feature>
<dbReference type="PANTHER" id="PTHR13146:SF1">
    <property type="entry name" value="SUGAR PHOSPHATE TRANSPORTER DOMAIN-CONTAINING PROTEIN"/>
    <property type="match status" value="1"/>
</dbReference>
<sequence>MLTGEGLYILFHQVTFILTGLATTLGCQWLFYHGAATGDSYLTQLAQYLGSILVGLLIPTLLKRKVDQYAHLPTHQEAIHLEGLNGADRDDQGEKDSGGYVEGPINHTTIIKMSVLDVFANFCVTVGFSIVGSGMYQVIYSSVVIWCAILTYFLMGRTLTKLQWVAIIGTSSGLAICSLGNMGISSDDSGSAAILMVGTLLTLGGTFFYSCIYVYSDYILSKQHPPPLPARICCYIGMYSTVISLVWISVYTLPRYDQLIQIGSTSKQAVWGMYLLVTLANGTHSWNYYELIDRTGSVATGILQGLRAVIVYGISHAWYCSSDSAQCFTVYKGFGSLLVIACVFLFTAAGGLSK</sequence>
<keyword evidence="3" id="KW-1185">Reference proteome</keyword>
<evidence type="ECO:0000313" key="2">
    <source>
        <dbReference type="EMBL" id="SAL99950.1"/>
    </source>
</evidence>
<feature type="transmembrane region" description="Helical" evidence="1">
    <location>
        <begin position="190"/>
        <end position="216"/>
    </location>
</feature>
<dbReference type="SUPFAM" id="SSF103481">
    <property type="entry name" value="Multidrug resistance efflux transporter EmrE"/>
    <property type="match status" value="1"/>
</dbReference>
<dbReference type="AlphaFoldDB" id="A0A163J7Y6"/>
<dbReference type="Proteomes" id="UP000078561">
    <property type="component" value="Unassembled WGS sequence"/>
</dbReference>
<proteinExistence type="predicted"/>
<protein>
    <recommendedName>
        <fullName evidence="4">EamA domain-containing protein</fullName>
    </recommendedName>
</protein>
<name>A0A163J7Y6_ABSGL</name>
<feature type="transmembrane region" description="Helical" evidence="1">
    <location>
        <begin position="44"/>
        <end position="62"/>
    </location>
</feature>